<organism evidence="1 2">
    <name type="scientific">Macrostomum lignano</name>
    <dbReference type="NCBI Taxonomy" id="282301"/>
    <lineage>
        <taxon>Eukaryota</taxon>
        <taxon>Metazoa</taxon>
        <taxon>Spiralia</taxon>
        <taxon>Lophotrochozoa</taxon>
        <taxon>Platyhelminthes</taxon>
        <taxon>Rhabditophora</taxon>
        <taxon>Macrostomorpha</taxon>
        <taxon>Macrostomida</taxon>
        <taxon>Macrostomidae</taxon>
        <taxon>Macrostomum</taxon>
    </lineage>
</organism>
<proteinExistence type="predicted"/>
<sequence>MTRCPWPSTCCPPTLLKCSEASSPAASRRWPAWRGCSGSEASRPIRWATQR</sequence>
<dbReference type="WBParaSite" id="maker-uti_cns_0046750-snap-gene-0.4-mRNA-1">
    <property type="protein sequence ID" value="maker-uti_cns_0046750-snap-gene-0.4-mRNA-1"/>
    <property type="gene ID" value="maker-uti_cns_0046750-snap-gene-0.4"/>
</dbReference>
<keyword evidence="1" id="KW-1185">Reference proteome</keyword>
<protein>
    <submittedName>
        <fullName evidence="2">Alternative protein</fullName>
    </submittedName>
</protein>
<evidence type="ECO:0000313" key="1">
    <source>
        <dbReference type="Proteomes" id="UP000095280"/>
    </source>
</evidence>
<evidence type="ECO:0000313" key="2">
    <source>
        <dbReference type="WBParaSite" id="maker-uti_cns_0046750-snap-gene-0.4-mRNA-1"/>
    </source>
</evidence>
<accession>A0A1I8JAZ0</accession>
<name>A0A1I8JAZ0_9PLAT</name>
<dbReference type="AlphaFoldDB" id="A0A1I8JAZ0"/>
<dbReference type="Proteomes" id="UP000095280">
    <property type="component" value="Unplaced"/>
</dbReference>
<reference evidence="2" key="1">
    <citation type="submission" date="2016-11" db="UniProtKB">
        <authorList>
            <consortium name="WormBaseParasite"/>
        </authorList>
    </citation>
    <scope>IDENTIFICATION</scope>
</reference>